<organism evidence="2 3">
    <name type="scientific">Sporomusa ovata</name>
    <dbReference type="NCBI Taxonomy" id="2378"/>
    <lineage>
        <taxon>Bacteria</taxon>
        <taxon>Bacillati</taxon>
        <taxon>Bacillota</taxon>
        <taxon>Negativicutes</taxon>
        <taxon>Selenomonadales</taxon>
        <taxon>Sporomusaceae</taxon>
        <taxon>Sporomusa</taxon>
    </lineage>
</organism>
<evidence type="ECO:0000259" key="1">
    <source>
        <dbReference type="Pfam" id="PF05050"/>
    </source>
</evidence>
<evidence type="ECO:0000313" key="2">
    <source>
        <dbReference type="EMBL" id="CQR71119.1"/>
    </source>
</evidence>
<proteinExistence type="predicted"/>
<dbReference type="InterPro" id="IPR029063">
    <property type="entry name" value="SAM-dependent_MTases_sf"/>
</dbReference>
<dbReference type="RefSeq" id="WP_021169825.1">
    <property type="nucleotide sequence ID" value="NZ_CTRP01000003.1"/>
</dbReference>
<dbReference type="EMBL" id="CTRP01000003">
    <property type="protein sequence ID" value="CQR71119.1"/>
    <property type="molecule type" value="Genomic_DNA"/>
</dbReference>
<reference evidence="3" key="1">
    <citation type="submission" date="2015-03" db="EMBL/GenBank/DDBJ databases">
        <authorList>
            <person name="Nijsse Bart"/>
        </authorList>
    </citation>
    <scope>NUCLEOTIDE SEQUENCE [LARGE SCALE GENOMIC DNA]</scope>
</reference>
<dbReference type="SUPFAM" id="SSF53335">
    <property type="entry name" value="S-adenosyl-L-methionine-dependent methyltransferases"/>
    <property type="match status" value="1"/>
</dbReference>
<accession>A0A0U1KVF9</accession>
<protein>
    <recommendedName>
        <fullName evidence="1">Methyltransferase FkbM domain-containing protein</fullName>
    </recommendedName>
</protein>
<dbReference type="InterPro" id="IPR006342">
    <property type="entry name" value="FkbM_mtfrase"/>
</dbReference>
<dbReference type="Proteomes" id="UP000049855">
    <property type="component" value="Unassembled WGS sequence"/>
</dbReference>
<gene>
    <name evidence="2" type="ORF">SpAn4DRAFT_2097</name>
</gene>
<dbReference type="InterPro" id="IPR052514">
    <property type="entry name" value="SAM-dependent_MTase"/>
</dbReference>
<dbReference type="NCBIfam" id="TIGR01444">
    <property type="entry name" value="fkbM_fam"/>
    <property type="match status" value="1"/>
</dbReference>
<feature type="domain" description="Methyltransferase FkbM" evidence="1">
    <location>
        <begin position="56"/>
        <end position="213"/>
    </location>
</feature>
<dbReference type="PANTHER" id="PTHR34203">
    <property type="entry name" value="METHYLTRANSFERASE, FKBM FAMILY PROTEIN"/>
    <property type="match status" value="1"/>
</dbReference>
<keyword evidence="3" id="KW-1185">Reference proteome</keyword>
<dbReference type="Gene3D" id="3.40.50.150">
    <property type="entry name" value="Vaccinia Virus protein VP39"/>
    <property type="match status" value="1"/>
</dbReference>
<name>A0A0U1KVF9_9FIRM</name>
<sequence length="326" mass="37067">MDDLYVLSDGSHDIGFFVNKNNTDPISKELKAKNAALLYQSVQLLNFYNPHGIFLDIGANLGIFSFVFGANGYKVYAFEANIDNAAQMEKAQEYNQFDVTIIPSAVTEKSGVYFFHNDGPFGHLVTAIIDHEHDSLVNGISIDDWSRHIDAASVNLIKIDVEGSEIEVVKGMSRFLKTASYPAIYTEFNGWCLSWSQRTMDDFFDFFSNLGYHPYIIKNQTTAEKVNCRLQPKCVVDFLMIHESNLSILNGKTILEGSSEMDNLFFKEARKKSNPCEVYYYAWTILNVEKLQQHAKISSFLDHLKRFNQPYCVAIYSSLVSKLNNN</sequence>
<dbReference type="PANTHER" id="PTHR34203:SF15">
    <property type="entry name" value="SLL1173 PROTEIN"/>
    <property type="match status" value="1"/>
</dbReference>
<evidence type="ECO:0000313" key="3">
    <source>
        <dbReference type="Proteomes" id="UP000049855"/>
    </source>
</evidence>
<dbReference type="AlphaFoldDB" id="A0A0U1KVF9"/>
<dbReference type="Pfam" id="PF05050">
    <property type="entry name" value="Methyltransf_21"/>
    <property type="match status" value="1"/>
</dbReference>